<dbReference type="GO" id="GO:0007034">
    <property type="term" value="P:vacuolar transport"/>
    <property type="evidence" value="ECO:0007669"/>
    <property type="project" value="InterPro"/>
</dbReference>
<accession>A0A7R9NYU5</accession>
<evidence type="ECO:0000256" key="1">
    <source>
        <dbReference type="ARBA" id="ARBA00006190"/>
    </source>
</evidence>
<name>A0A7R9NYU5_9NEOP</name>
<proteinExistence type="inferred from homology"/>
<dbReference type="AlphaFoldDB" id="A0A7R9NYU5"/>
<evidence type="ECO:0000313" key="3">
    <source>
        <dbReference type="EMBL" id="CAD7461165.1"/>
    </source>
</evidence>
<evidence type="ECO:0000256" key="2">
    <source>
        <dbReference type="SAM" id="MobiDB-lite"/>
    </source>
</evidence>
<organism evidence="3">
    <name type="scientific">Timema tahoe</name>
    <dbReference type="NCBI Taxonomy" id="61484"/>
    <lineage>
        <taxon>Eukaryota</taxon>
        <taxon>Metazoa</taxon>
        <taxon>Ecdysozoa</taxon>
        <taxon>Arthropoda</taxon>
        <taxon>Hexapoda</taxon>
        <taxon>Insecta</taxon>
        <taxon>Pterygota</taxon>
        <taxon>Neoptera</taxon>
        <taxon>Polyneoptera</taxon>
        <taxon>Phasmatodea</taxon>
        <taxon>Timematodea</taxon>
        <taxon>Timematoidea</taxon>
        <taxon>Timematidae</taxon>
        <taxon>Timema</taxon>
    </lineage>
</organism>
<feature type="compositionally biased region" description="Basic and acidic residues" evidence="2">
    <location>
        <begin position="29"/>
        <end position="38"/>
    </location>
</feature>
<feature type="region of interest" description="Disordered" evidence="2">
    <location>
        <begin position="214"/>
        <end position="245"/>
    </location>
</feature>
<dbReference type="InterPro" id="IPR005024">
    <property type="entry name" value="Snf7_fam"/>
</dbReference>
<gene>
    <name evidence="3" type="ORF">TTEB3V08_LOCUS9078</name>
</gene>
<sequence length="245" mass="26751">MTTSPAVRAQIFCETITIPSEGSVPSGEASHEELDKETSPLSDEEQQRGTDRALRKVGRDIERDRRELEWEEKKLELEIKKMAKEGNREGCAILAKQLVQLRKQKTRTYAAGSKVQSIGVSNKVMGANVKLAGAMGATAETMASMNNIMRPEKIAADMRAFGQASAKMDMTEEMMNDTLDDILGESGDEEESDQIVNQVLDEIGIDMSGKMAAVPSAHGGRIGETSKAHAHTDDEIEAQLAKLRS</sequence>
<dbReference type="Pfam" id="PF03357">
    <property type="entry name" value="Snf7"/>
    <property type="match status" value="1"/>
</dbReference>
<feature type="region of interest" description="Disordered" evidence="2">
    <location>
        <begin position="18"/>
        <end position="65"/>
    </location>
</feature>
<comment type="similarity">
    <text evidence="1">Belongs to the SNF7 family.</text>
</comment>
<feature type="compositionally biased region" description="Basic and acidic residues" evidence="2">
    <location>
        <begin position="224"/>
        <end position="233"/>
    </location>
</feature>
<feature type="compositionally biased region" description="Basic and acidic residues" evidence="2">
    <location>
        <begin position="45"/>
        <end position="65"/>
    </location>
</feature>
<dbReference type="EMBL" id="OE004432">
    <property type="protein sequence ID" value="CAD7461165.1"/>
    <property type="molecule type" value="Genomic_DNA"/>
</dbReference>
<protein>
    <submittedName>
        <fullName evidence="3">Uncharacterized protein</fullName>
    </submittedName>
</protein>
<reference evidence="3" key="1">
    <citation type="submission" date="2020-11" db="EMBL/GenBank/DDBJ databases">
        <authorList>
            <person name="Tran Van P."/>
        </authorList>
    </citation>
    <scope>NUCLEOTIDE SEQUENCE</scope>
</reference>
<dbReference type="Gene3D" id="6.10.140.1230">
    <property type="match status" value="1"/>
</dbReference>
<dbReference type="PANTHER" id="PTHR10476">
    <property type="entry name" value="CHARGED MULTIVESICULAR BODY PROTEIN"/>
    <property type="match status" value="1"/>
</dbReference>